<dbReference type="InterPro" id="IPR036086">
    <property type="entry name" value="ParB/Sulfiredoxin_sf"/>
</dbReference>
<feature type="coiled-coil region" evidence="2">
    <location>
        <begin position="311"/>
        <end position="338"/>
    </location>
</feature>
<sequence length="469" mass="52532">MAKSPKKIVFSRSRDIPFDKLVISEANVRQIRPESGLDELTQDIDRREDLIQGLNVRALLDENGEETGRFEVPAGGRRYRAIERLVEAKRFPKDGLVPCVVRKSDTNILKEDDSLAENVQRAGLHPLDQFRAFKSMVDQNMSRAEVAAAYFTTERFVEQRLRLTSVSPKLLDVYADGGMTLELLEAFTVNPDHDRQEQVWDAIQHTYRQPWQVRQMLTEAAVPSSDKRAIFVGTQAYEQAGGGVLRDLFSEQVGFWLEDPALLGRLTTDKLKAVADEIAAEGWKWIAVDVNLPYGYSNGLRALSRATVELTEDERAERESLRDEYAKIEGEYEDHDELPDEIDQRLGEIETALEAFENRPVIFEPSDITLAGVFLGLDRDGELIVDRGYVRPEDEAPVDADAEEPDTDIGDDEGNGATTRAVITVGGEPAQPEDDDDEGEAVKPLPERLVMELTAHRTLALRDALAPGL</sequence>
<comment type="caution">
    <text evidence="5">The sequence shown here is derived from an EMBL/GenBank/DDBJ whole genome shotgun (WGS) entry which is preliminary data.</text>
</comment>
<dbReference type="GO" id="GO:0005694">
    <property type="term" value="C:chromosome"/>
    <property type="evidence" value="ECO:0007669"/>
    <property type="project" value="TreeGrafter"/>
</dbReference>
<feature type="domain" description="ParB-like N-terminal" evidence="4">
    <location>
        <begin position="14"/>
        <end position="106"/>
    </location>
</feature>
<dbReference type="FunFam" id="1.10.10.2830:FF:000001">
    <property type="entry name" value="Chromosome partitioning protein ParB"/>
    <property type="match status" value="1"/>
</dbReference>
<dbReference type="SUPFAM" id="SSF109709">
    <property type="entry name" value="KorB DNA-binding domain-like"/>
    <property type="match status" value="1"/>
</dbReference>
<dbReference type="AlphaFoldDB" id="A0A916RPJ7"/>
<reference evidence="5 6" key="1">
    <citation type="journal article" date="2014" name="Int. J. Syst. Evol. Microbiol.">
        <title>Complete genome sequence of Corynebacterium casei LMG S-19264T (=DSM 44701T), isolated from a smear-ripened cheese.</title>
        <authorList>
            <consortium name="US DOE Joint Genome Institute (JGI-PGF)"/>
            <person name="Walter F."/>
            <person name="Albersmeier A."/>
            <person name="Kalinowski J."/>
            <person name="Ruckert C."/>
        </authorList>
    </citation>
    <scope>NUCLEOTIDE SEQUENCE [LARGE SCALE GENOMIC DNA]</scope>
    <source>
        <strain evidence="5 6">CGMCC 1.15896</strain>
    </source>
</reference>
<gene>
    <name evidence="5" type="ORF">GCM10011499_37990</name>
</gene>
<dbReference type="Pfam" id="PF02195">
    <property type="entry name" value="ParB_N"/>
    <property type="match status" value="1"/>
</dbReference>
<dbReference type="SUPFAM" id="SSF110849">
    <property type="entry name" value="ParB/Sulfiredoxin"/>
    <property type="match status" value="1"/>
</dbReference>
<comment type="similarity">
    <text evidence="1">Belongs to the ParB family.</text>
</comment>
<keyword evidence="2" id="KW-0175">Coiled coil</keyword>
<evidence type="ECO:0000259" key="4">
    <source>
        <dbReference type="Pfam" id="PF02195"/>
    </source>
</evidence>
<accession>A0A916RPJ7</accession>
<keyword evidence="6" id="KW-1185">Reference proteome</keyword>
<feature type="compositionally biased region" description="Acidic residues" evidence="3">
    <location>
        <begin position="395"/>
        <end position="414"/>
    </location>
</feature>
<dbReference type="PANTHER" id="PTHR33375">
    <property type="entry name" value="CHROMOSOME-PARTITIONING PROTEIN PARB-RELATED"/>
    <property type="match status" value="1"/>
</dbReference>
<evidence type="ECO:0000313" key="5">
    <source>
        <dbReference type="EMBL" id="GGA64007.1"/>
    </source>
</evidence>
<dbReference type="Gene3D" id="3.90.1530.30">
    <property type="match status" value="1"/>
</dbReference>
<dbReference type="InterPro" id="IPR050336">
    <property type="entry name" value="Chromosome_partition/occlusion"/>
</dbReference>
<evidence type="ECO:0000256" key="1">
    <source>
        <dbReference type="ARBA" id="ARBA00006295"/>
    </source>
</evidence>
<dbReference type="EMBL" id="BMKB01000011">
    <property type="protein sequence ID" value="GGA64007.1"/>
    <property type="molecule type" value="Genomic_DNA"/>
</dbReference>
<dbReference type="InterPro" id="IPR003115">
    <property type="entry name" value="ParB_N"/>
</dbReference>
<evidence type="ECO:0000256" key="2">
    <source>
        <dbReference type="SAM" id="Coils"/>
    </source>
</evidence>
<dbReference type="CDD" id="cd16406">
    <property type="entry name" value="ParB_N_like"/>
    <property type="match status" value="1"/>
</dbReference>
<dbReference type="Gene3D" id="1.10.10.2830">
    <property type="match status" value="1"/>
</dbReference>
<dbReference type="RefSeq" id="WP_188681930.1">
    <property type="nucleotide sequence ID" value="NZ_BMKB01000011.1"/>
</dbReference>
<dbReference type="PANTHER" id="PTHR33375:SF7">
    <property type="entry name" value="CHROMOSOME 2-PARTITIONING PROTEIN PARB-RELATED"/>
    <property type="match status" value="1"/>
</dbReference>
<organism evidence="5 6">
    <name type="scientific">Pelagibacterium lentulum</name>
    <dbReference type="NCBI Taxonomy" id="2029865"/>
    <lineage>
        <taxon>Bacteria</taxon>
        <taxon>Pseudomonadati</taxon>
        <taxon>Pseudomonadota</taxon>
        <taxon>Alphaproteobacteria</taxon>
        <taxon>Hyphomicrobiales</taxon>
        <taxon>Devosiaceae</taxon>
        <taxon>Pelagibacterium</taxon>
    </lineage>
</organism>
<name>A0A916RPJ7_9HYPH</name>
<evidence type="ECO:0000313" key="6">
    <source>
        <dbReference type="Proteomes" id="UP000596977"/>
    </source>
</evidence>
<dbReference type="GO" id="GO:0007059">
    <property type="term" value="P:chromosome segregation"/>
    <property type="evidence" value="ECO:0007669"/>
    <property type="project" value="TreeGrafter"/>
</dbReference>
<dbReference type="Proteomes" id="UP000596977">
    <property type="component" value="Unassembled WGS sequence"/>
</dbReference>
<protein>
    <recommendedName>
        <fullName evidence="4">ParB-like N-terminal domain-containing protein</fullName>
    </recommendedName>
</protein>
<feature type="region of interest" description="Disordered" evidence="3">
    <location>
        <begin position="392"/>
        <end position="445"/>
    </location>
</feature>
<evidence type="ECO:0000256" key="3">
    <source>
        <dbReference type="SAM" id="MobiDB-lite"/>
    </source>
</evidence>
<proteinExistence type="inferred from homology"/>
<dbReference type="FunFam" id="3.90.1530.30:FF:000002">
    <property type="entry name" value="Chromosome partitioning protein ParB"/>
    <property type="match status" value="1"/>
</dbReference>